<comment type="caution">
    <text evidence="1">The sequence shown here is derived from an EMBL/GenBank/DDBJ whole genome shotgun (WGS) entry which is preliminary data.</text>
</comment>
<dbReference type="EMBL" id="VXIV02003258">
    <property type="protein sequence ID" value="KAF6019016.1"/>
    <property type="molecule type" value="Genomic_DNA"/>
</dbReference>
<organism evidence="1 2">
    <name type="scientific">Bugula neritina</name>
    <name type="common">Brown bryozoan</name>
    <name type="synonym">Sertularia neritina</name>
    <dbReference type="NCBI Taxonomy" id="10212"/>
    <lineage>
        <taxon>Eukaryota</taxon>
        <taxon>Metazoa</taxon>
        <taxon>Spiralia</taxon>
        <taxon>Lophotrochozoa</taxon>
        <taxon>Bryozoa</taxon>
        <taxon>Gymnolaemata</taxon>
        <taxon>Cheilostomatida</taxon>
        <taxon>Flustrina</taxon>
        <taxon>Buguloidea</taxon>
        <taxon>Bugulidae</taxon>
        <taxon>Bugula</taxon>
    </lineage>
</organism>
<name>A0A7J7IZQ9_BUGNE</name>
<dbReference type="Proteomes" id="UP000593567">
    <property type="component" value="Unassembled WGS sequence"/>
</dbReference>
<sequence>MSTCSFQFLLDVDCIIIITDVQLQIETQFHHHYDYHYHMPTTLRTNSMSNTSLFHNSFLHRTIRHT</sequence>
<evidence type="ECO:0000313" key="2">
    <source>
        <dbReference type="Proteomes" id="UP000593567"/>
    </source>
</evidence>
<accession>A0A7J7IZQ9</accession>
<protein>
    <submittedName>
        <fullName evidence="1">Uncharacterized protein</fullName>
    </submittedName>
</protein>
<proteinExistence type="predicted"/>
<evidence type="ECO:0000313" key="1">
    <source>
        <dbReference type="EMBL" id="KAF6019016.1"/>
    </source>
</evidence>
<reference evidence="1" key="1">
    <citation type="submission" date="2020-06" db="EMBL/GenBank/DDBJ databases">
        <title>Draft genome of Bugula neritina, a colonial animal packing powerful symbionts and potential medicines.</title>
        <authorList>
            <person name="Rayko M."/>
        </authorList>
    </citation>
    <scope>NUCLEOTIDE SEQUENCE [LARGE SCALE GENOMIC DNA]</scope>
    <source>
        <strain evidence="1">Kwan_BN1</strain>
    </source>
</reference>
<gene>
    <name evidence="1" type="ORF">EB796_022661</name>
</gene>
<dbReference type="AlphaFoldDB" id="A0A7J7IZQ9"/>
<keyword evidence="2" id="KW-1185">Reference proteome</keyword>